<dbReference type="PRINTS" id="PR00411">
    <property type="entry name" value="PNDRDTASEI"/>
</dbReference>
<evidence type="ECO:0000256" key="4">
    <source>
        <dbReference type="ARBA" id="ARBA00022827"/>
    </source>
</evidence>
<dbReference type="InterPro" id="IPR020946">
    <property type="entry name" value="Flavin_mOase-like"/>
</dbReference>
<dbReference type="PANTHER" id="PTHR43098">
    <property type="entry name" value="L-ORNITHINE N(5)-MONOOXYGENASE-RELATED"/>
    <property type="match status" value="1"/>
</dbReference>
<evidence type="ECO:0000256" key="5">
    <source>
        <dbReference type="ARBA" id="ARBA00022857"/>
    </source>
</evidence>
<name>A0ABT6PQ94_9PSEU</name>
<comment type="cofactor">
    <cofactor evidence="1">
        <name>FAD</name>
        <dbReference type="ChEBI" id="CHEBI:57692"/>
    </cofactor>
</comment>
<evidence type="ECO:0000256" key="3">
    <source>
        <dbReference type="ARBA" id="ARBA00022630"/>
    </source>
</evidence>
<dbReference type="InterPro" id="IPR050775">
    <property type="entry name" value="FAD-binding_Monooxygenases"/>
</dbReference>
<keyword evidence="9" id="KW-1185">Reference proteome</keyword>
<dbReference type="SUPFAM" id="SSF51905">
    <property type="entry name" value="FAD/NAD(P)-binding domain"/>
    <property type="match status" value="3"/>
</dbReference>
<keyword evidence="3" id="KW-0285">Flavoprotein</keyword>
<dbReference type="GO" id="GO:0016491">
    <property type="term" value="F:oxidoreductase activity"/>
    <property type="evidence" value="ECO:0007669"/>
    <property type="project" value="UniProtKB-KW"/>
</dbReference>
<evidence type="ECO:0000313" key="8">
    <source>
        <dbReference type="EMBL" id="MDI2030186.1"/>
    </source>
</evidence>
<dbReference type="PANTHER" id="PTHR43098:SF3">
    <property type="entry name" value="L-ORNITHINE N(5)-MONOOXYGENASE-RELATED"/>
    <property type="match status" value="1"/>
</dbReference>
<accession>A0ABT6PQ94</accession>
<keyword evidence="5" id="KW-0521">NADP</keyword>
<protein>
    <submittedName>
        <fullName evidence="8">NAD(P)/FAD-dependent oxidoreductase</fullName>
        <ecNumber evidence="8">1.14.13.-</ecNumber>
    </submittedName>
</protein>
<sequence>MKNNADYDAIVIGAGFSGLAMLHHCREIGLRAVVLDSADGVGGTWHWNTYPGARTDSEFYYYSFSFSEEVRNEWTWSERYPAQPEVKAYLEFLAERLDLHRDIRLRTRVERAEHDEARNVWDVTTDAGQTLTATYLISGMGVLAEPNLPDIPGAASFAGESYHTARWPQDREVDLSGKRVGVIGLGASGVQIVPVVAEMAGELLVFQRTPNYVVASSNYEVDDEWMAQVRENYPENFKRAREHIFAVPFENPAHGAKDVSAAERERIFEEKWREGGFHFMLETFNDLALDEESNHYASEFIRKKIRETVHDPATAELLCPKDYPFNGKRPPGGHGYYETYNRDNVHLIDIRENGIEEITAQGVRVDGRLHELDVLIFATGFDAMTGTLTAVDIVGRDGVVLREKWADGLKTNLGLGVHGFPNFFMILGPQTPYANLPVAIEAGVEWITAALKFAADNGIERLESTKDAEEEWAEEVSRAGSSTIMAQGVNANAWFIGANIPGKPVEFNVYMGGADAYFKRCDEVAAGGYREFQGGER</sequence>
<evidence type="ECO:0000256" key="2">
    <source>
        <dbReference type="ARBA" id="ARBA00010139"/>
    </source>
</evidence>
<gene>
    <name evidence="8" type="ORF">QFW96_16275</name>
</gene>
<proteinExistence type="inferred from homology"/>
<evidence type="ECO:0000256" key="6">
    <source>
        <dbReference type="ARBA" id="ARBA00023002"/>
    </source>
</evidence>
<dbReference type="EC" id="1.14.13.-" evidence="8"/>
<comment type="caution">
    <text evidence="8">The sequence shown here is derived from an EMBL/GenBank/DDBJ whole genome shotgun (WGS) entry which is preliminary data.</text>
</comment>
<keyword evidence="4" id="KW-0274">FAD</keyword>
<dbReference type="InterPro" id="IPR036188">
    <property type="entry name" value="FAD/NAD-bd_sf"/>
</dbReference>
<dbReference type="Pfam" id="PF00743">
    <property type="entry name" value="FMO-like"/>
    <property type="match status" value="1"/>
</dbReference>
<dbReference type="Proteomes" id="UP001237595">
    <property type="component" value="Unassembled WGS sequence"/>
</dbReference>
<dbReference type="RefSeq" id="WP_281456497.1">
    <property type="nucleotide sequence ID" value="NZ_JASAOF010000009.1"/>
</dbReference>
<reference evidence="8 9" key="1">
    <citation type="submission" date="2023-04" db="EMBL/GenBank/DDBJ databases">
        <title>Draft genome sequence of Saccharopolyspora sp. TS4A08 isolated from sweet potato rhizospheric soil.</title>
        <authorList>
            <person name="Suksaard P."/>
            <person name="Duangmal K."/>
        </authorList>
    </citation>
    <scope>NUCLEOTIDE SEQUENCE [LARGE SCALE GENOMIC DNA]</scope>
    <source>
        <strain evidence="8 9">TS4A08</strain>
    </source>
</reference>
<keyword evidence="6 8" id="KW-0560">Oxidoreductase</keyword>
<organism evidence="8 9">
    <name type="scientific">Saccharopolyspora ipomoeae</name>
    <dbReference type="NCBI Taxonomy" id="3042027"/>
    <lineage>
        <taxon>Bacteria</taxon>
        <taxon>Bacillati</taxon>
        <taxon>Actinomycetota</taxon>
        <taxon>Actinomycetes</taxon>
        <taxon>Pseudonocardiales</taxon>
        <taxon>Pseudonocardiaceae</taxon>
        <taxon>Saccharopolyspora</taxon>
    </lineage>
</organism>
<dbReference type="EMBL" id="JASAOF010000009">
    <property type="protein sequence ID" value="MDI2030186.1"/>
    <property type="molecule type" value="Genomic_DNA"/>
</dbReference>
<dbReference type="Gene3D" id="3.50.50.60">
    <property type="entry name" value="FAD/NAD(P)-binding domain"/>
    <property type="match status" value="2"/>
</dbReference>
<keyword evidence="7" id="KW-0503">Monooxygenase</keyword>
<evidence type="ECO:0000256" key="1">
    <source>
        <dbReference type="ARBA" id="ARBA00001974"/>
    </source>
</evidence>
<evidence type="ECO:0000313" key="9">
    <source>
        <dbReference type="Proteomes" id="UP001237595"/>
    </source>
</evidence>
<comment type="similarity">
    <text evidence="2">Belongs to the FAD-binding monooxygenase family.</text>
</comment>
<evidence type="ECO:0000256" key="7">
    <source>
        <dbReference type="ARBA" id="ARBA00023033"/>
    </source>
</evidence>